<comment type="caution">
    <text evidence="6">The sequence shown here is derived from an EMBL/GenBank/DDBJ whole genome shotgun (WGS) entry which is preliminary data.</text>
</comment>
<dbReference type="PRINTS" id="PR00332">
    <property type="entry name" value="HISTRIAD"/>
</dbReference>
<proteinExistence type="predicted"/>
<evidence type="ECO:0000256" key="3">
    <source>
        <dbReference type="PIRSR" id="PIRSR601310-1"/>
    </source>
</evidence>
<dbReference type="GO" id="GO:0047627">
    <property type="term" value="F:adenylylsulfatase activity"/>
    <property type="evidence" value="ECO:0007669"/>
    <property type="project" value="UniProtKB-ARBA"/>
</dbReference>
<reference evidence="6" key="1">
    <citation type="submission" date="2021-08" db="EMBL/GenBank/DDBJ databases">
        <title>WGS assembly of Ceratopteris richardii.</title>
        <authorList>
            <person name="Marchant D.B."/>
            <person name="Chen G."/>
            <person name="Jenkins J."/>
            <person name="Shu S."/>
            <person name="Leebens-Mack J."/>
            <person name="Grimwood J."/>
            <person name="Schmutz J."/>
            <person name="Soltis P."/>
            <person name="Soltis D."/>
            <person name="Chen Z.-H."/>
        </authorList>
    </citation>
    <scope>NUCLEOTIDE SEQUENCE</scope>
    <source>
        <strain evidence="6">Whitten #5841</strain>
        <tissue evidence="6">Leaf</tissue>
    </source>
</reference>
<keyword evidence="2" id="KW-0378">Hydrolase</keyword>
<dbReference type="InterPro" id="IPR011146">
    <property type="entry name" value="HIT-like"/>
</dbReference>
<dbReference type="PANTHER" id="PTHR12486">
    <property type="entry name" value="APRATAXIN-RELATED"/>
    <property type="match status" value="1"/>
</dbReference>
<evidence type="ECO:0000256" key="4">
    <source>
        <dbReference type="PROSITE-ProRule" id="PRU00464"/>
    </source>
</evidence>
<dbReference type="GO" id="GO:0000166">
    <property type="term" value="F:nucleotide binding"/>
    <property type="evidence" value="ECO:0007669"/>
    <property type="project" value="UniProtKB-KW"/>
</dbReference>
<evidence type="ECO:0000313" key="7">
    <source>
        <dbReference type="Proteomes" id="UP000825935"/>
    </source>
</evidence>
<keyword evidence="7" id="KW-1185">Reference proteome</keyword>
<dbReference type="InterPro" id="IPR001310">
    <property type="entry name" value="Histidine_triad_HIT"/>
</dbReference>
<gene>
    <name evidence="6" type="ORF">KP509_20G078700</name>
</gene>
<dbReference type="InterPro" id="IPR036265">
    <property type="entry name" value="HIT-like_sf"/>
</dbReference>
<dbReference type="EMBL" id="CM035425">
    <property type="protein sequence ID" value="KAH7332259.1"/>
    <property type="molecule type" value="Genomic_DNA"/>
</dbReference>
<accession>A0A8T2SHB1</accession>
<dbReference type="OMA" id="RNTWQRI"/>
<feature type="short sequence motif" description="Histidine triad motif" evidence="4">
    <location>
        <begin position="100"/>
        <end position="104"/>
    </location>
</feature>
<protein>
    <recommendedName>
        <fullName evidence="5">HIT domain-containing protein</fullName>
    </recommendedName>
</protein>
<feature type="active site" description="Tele-AMP-histidine intermediate" evidence="3">
    <location>
        <position position="104"/>
    </location>
</feature>
<keyword evidence="1" id="KW-0547">Nucleotide-binding</keyword>
<dbReference type="Gene3D" id="3.30.428.10">
    <property type="entry name" value="HIT-like"/>
    <property type="match status" value="1"/>
</dbReference>
<dbReference type="PANTHER" id="PTHR12486:SF5">
    <property type="entry name" value="ADENOSINE 5'-MONOPHOSPHORAMIDASE HINT3"/>
    <property type="match status" value="1"/>
</dbReference>
<sequence>MKRRFCLLAQGLPAGVTTSLLYQDERIVAFEDINPSAHRHYLVTPKEHIPSVYQLHKGEEHHALVTHMVKTGKTLMQRDAPAAIEYRFGFNRPPFNSVNHLHLHCLALPYRSWWRCLKYLSLGPFGYVDVNIVLQNLRIR</sequence>
<evidence type="ECO:0000256" key="2">
    <source>
        <dbReference type="ARBA" id="ARBA00022801"/>
    </source>
</evidence>
<evidence type="ECO:0000313" key="6">
    <source>
        <dbReference type="EMBL" id="KAH7332259.1"/>
    </source>
</evidence>
<organism evidence="6 7">
    <name type="scientific">Ceratopteris richardii</name>
    <name type="common">Triangle waterfern</name>
    <dbReference type="NCBI Taxonomy" id="49495"/>
    <lineage>
        <taxon>Eukaryota</taxon>
        <taxon>Viridiplantae</taxon>
        <taxon>Streptophyta</taxon>
        <taxon>Embryophyta</taxon>
        <taxon>Tracheophyta</taxon>
        <taxon>Polypodiopsida</taxon>
        <taxon>Polypodiidae</taxon>
        <taxon>Polypodiales</taxon>
        <taxon>Pteridineae</taxon>
        <taxon>Pteridaceae</taxon>
        <taxon>Parkerioideae</taxon>
        <taxon>Ceratopteris</taxon>
    </lineage>
</organism>
<dbReference type="PROSITE" id="PS51084">
    <property type="entry name" value="HIT_2"/>
    <property type="match status" value="1"/>
</dbReference>
<dbReference type="OrthoDB" id="1915375at2759"/>
<evidence type="ECO:0000256" key="1">
    <source>
        <dbReference type="ARBA" id="ARBA00022741"/>
    </source>
</evidence>
<dbReference type="SUPFAM" id="SSF54197">
    <property type="entry name" value="HIT-like"/>
    <property type="match status" value="1"/>
</dbReference>
<feature type="domain" description="HIT" evidence="5">
    <location>
        <begin position="4"/>
        <end position="115"/>
    </location>
</feature>
<dbReference type="AlphaFoldDB" id="A0A8T2SHB1"/>
<evidence type="ECO:0000259" key="5">
    <source>
        <dbReference type="PROSITE" id="PS51084"/>
    </source>
</evidence>
<name>A0A8T2SHB1_CERRI</name>
<dbReference type="Proteomes" id="UP000825935">
    <property type="component" value="Chromosome 20"/>
</dbReference>
<dbReference type="Pfam" id="PF11969">
    <property type="entry name" value="DcpS_C"/>
    <property type="match status" value="1"/>
</dbReference>